<keyword evidence="2" id="KW-1185">Reference proteome</keyword>
<dbReference type="EMBL" id="AP022591">
    <property type="protein sequence ID" value="BBY45226.1"/>
    <property type="molecule type" value="Genomic_DNA"/>
</dbReference>
<accession>A0A1X0C0C4</accession>
<dbReference type="Proteomes" id="UP000466431">
    <property type="component" value="Chromosome"/>
</dbReference>
<dbReference type="AlphaFoldDB" id="A0A1X0C0C4"/>
<proteinExistence type="predicted"/>
<dbReference type="KEGG" id="mcee:MCEL_35210"/>
<name>A0A1X0C0C4_MYCCF</name>
<reference evidence="1 2" key="1">
    <citation type="journal article" date="2019" name="Emerg. Microbes Infect.">
        <title>Comprehensive subspecies identification of 175 nontuberculous mycobacteria species based on 7547 genomic profiles.</title>
        <authorList>
            <person name="Matsumoto Y."/>
            <person name="Kinjo T."/>
            <person name="Motooka D."/>
            <person name="Nabeya D."/>
            <person name="Jung N."/>
            <person name="Uechi K."/>
            <person name="Horii T."/>
            <person name="Iida T."/>
            <person name="Fujita J."/>
            <person name="Nakamura S."/>
        </authorList>
    </citation>
    <scope>NUCLEOTIDE SEQUENCE [LARGE SCALE GENOMIC DNA]</scope>
    <source>
        <strain evidence="1 2">JCM 18439</strain>
    </source>
</reference>
<sequence length="160" mass="16945">MRVSMAVRKWSAGLALLALLAGGVGMAAVMILGSVNAPEQAQRATTPRTTLAPRPPKVPTPMEFAVSVIVTDRQCPPDASTCTYRYTIEPKYIGLHPLPETPFTVFYEVVGGAAPQKGEFTVHNDEAKILKDVALEGPPNAQLKATVMGVNGAPVSPPRP</sequence>
<protein>
    <submittedName>
        <fullName evidence="1">Uncharacterized protein</fullName>
    </submittedName>
</protein>
<organism evidence="1 2">
    <name type="scientific">Mycolicibacterium celeriflavum</name>
    <name type="common">Mycobacterium celeriflavum</name>
    <dbReference type="NCBI Taxonomy" id="1249101"/>
    <lineage>
        <taxon>Bacteria</taxon>
        <taxon>Bacillati</taxon>
        <taxon>Actinomycetota</taxon>
        <taxon>Actinomycetes</taxon>
        <taxon>Mycobacteriales</taxon>
        <taxon>Mycobacteriaceae</taxon>
        <taxon>Mycolicibacterium</taxon>
    </lineage>
</organism>
<evidence type="ECO:0000313" key="1">
    <source>
        <dbReference type="EMBL" id="BBY45226.1"/>
    </source>
</evidence>
<evidence type="ECO:0000313" key="2">
    <source>
        <dbReference type="Proteomes" id="UP000466431"/>
    </source>
</evidence>
<gene>
    <name evidence="1" type="ORF">MCEL_35210</name>
</gene>
<dbReference type="RefSeq" id="WP_083000395.1">
    <property type="nucleotide sequence ID" value="NZ_AP022591.1"/>
</dbReference>
<dbReference type="OrthoDB" id="4218022at2"/>
<dbReference type="STRING" id="1249101.BST21_04355"/>